<comment type="caution">
    <text evidence="2">The sequence shown here is derived from an EMBL/GenBank/DDBJ whole genome shotgun (WGS) entry which is preliminary data.</text>
</comment>
<gene>
    <name evidence="2" type="ORF">QBC35DRAFT_506592</name>
</gene>
<accession>A0AAN7AEY4</accession>
<reference evidence="2" key="2">
    <citation type="submission" date="2023-05" db="EMBL/GenBank/DDBJ databases">
        <authorList>
            <consortium name="Lawrence Berkeley National Laboratory"/>
            <person name="Steindorff A."/>
            <person name="Hensen N."/>
            <person name="Bonometti L."/>
            <person name="Westerberg I."/>
            <person name="Brannstrom I.O."/>
            <person name="Guillou S."/>
            <person name="Cros-Aarteil S."/>
            <person name="Calhoun S."/>
            <person name="Haridas S."/>
            <person name="Kuo A."/>
            <person name="Mondo S."/>
            <person name="Pangilinan J."/>
            <person name="Riley R."/>
            <person name="Labutti K."/>
            <person name="Andreopoulos B."/>
            <person name="Lipzen A."/>
            <person name="Chen C."/>
            <person name="Yanf M."/>
            <person name="Daum C."/>
            <person name="Ng V."/>
            <person name="Clum A."/>
            <person name="Ohm R."/>
            <person name="Martin F."/>
            <person name="Silar P."/>
            <person name="Natvig D."/>
            <person name="Lalanne C."/>
            <person name="Gautier V."/>
            <person name="Ament-Velasquez S.L."/>
            <person name="Kruys A."/>
            <person name="Hutchinson M.I."/>
            <person name="Powell A.J."/>
            <person name="Barry K."/>
            <person name="Miller A.N."/>
            <person name="Grigoriev I.V."/>
            <person name="Debuchy R."/>
            <person name="Gladieux P."/>
            <person name="Thoren M.H."/>
            <person name="Johannesson H."/>
        </authorList>
    </citation>
    <scope>NUCLEOTIDE SEQUENCE</scope>
    <source>
        <strain evidence="2">PSN309</strain>
    </source>
</reference>
<evidence type="ECO:0000313" key="2">
    <source>
        <dbReference type="EMBL" id="KAK4184119.1"/>
    </source>
</evidence>
<reference evidence="2" key="1">
    <citation type="journal article" date="2023" name="Mol. Phylogenet. Evol.">
        <title>Genome-scale phylogeny and comparative genomics of the fungal order Sordariales.</title>
        <authorList>
            <person name="Hensen N."/>
            <person name="Bonometti L."/>
            <person name="Westerberg I."/>
            <person name="Brannstrom I.O."/>
            <person name="Guillou S."/>
            <person name="Cros-Aarteil S."/>
            <person name="Calhoun S."/>
            <person name="Haridas S."/>
            <person name="Kuo A."/>
            <person name="Mondo S."/>
            <person name="Pangilinan J."/>
            <person name="Riley R."/>
            <person name="LaButti K."/>
            <person name="Andreopoulos B."/>
            <person name="Lipzen A."/>
            <person name="Chen C."/>
            <person name="Yan M."/>
            <person name="Daum C."/>
            <person name="Ng V."/>
            <person name="Clum A."/>
            <person name="Steindorff A."/>
            <person name="Ohm R.A."/>
            <person name="Martin F."/>
            <person name="Silar P."/>
            <person name="Natvig D.O."/>
            <person name="Lalanne C."/>
            <person name="Gautier V."/>
            <person name="Ament-Velasquez S.L."/>
            <person name="Kruys A."/>
            <person name="Hutchinson M.I."/>
            <person name="Powell A.J."/>
            <person name="Barry K."/>
            <person name="Miller A.N."/>
            <person name="Grigoriev I.V."/>
            <person name="Debuchy R."/>
            <person name="Gladieux P."/>
            <person name="Hiltunen Thoren M."/>
            <person name="Johannesson H."/>
        </authorList>
    </citation>
    <scope>NUCLEOTIDE SEQUENCE</scope>
    <source>
        <strain evidence="2">PSN309</strain>
    </source>
</reference>
<keyword evidence="1" id="KW-0732">Signal</keyword>
<feature type="signal peptide" evidence="1">
    <location>
        <begin position="1"/>
        <end position="23"/>
    </location>
</feature>
<evidence type="ECO:0000256" key="1">
    <source>
        <dbReference type="SAM" id="SignalP"/>
    </source>
</evidence>
<dbReference type="Proteomes" id="UP001302126">
    <property type="component" value="Unassembled WGS sequence"/>
</dbReference>
<evidence type="ECO:0008006" key="4">
    <source>
        <dbReference type="Google" id="ProtNLM"/>
    </source>
</evidence>
<name>A0AAN7AEY4_9PEZI</name>
<dbReference type="AlphaFoldDB" id="A0AAN7AEY4"/>
<organism evidence="2 3">
    <name type="scientific">Podospora australis</name>
    <dbReference type="NCBI Taxonomy" id="1536484"/>
    <lineage>
        <taxon>Eukaryota</taxon>
        <taxon>Fungi</taxon>
        <taxon>Dikarya</taxon>
        <taxon>Ascomycota</taxon>
        <taxon>Pezizomycotina</taxon>
        <taxon>Sordariomycetes</taxon>
        <taxon>Sordariomycetidae</taxon>
        <taxon>Sordariales</taxon>
        <taxon>Podosporaceae</taxon>
        <taxon>Podospora</taxon>
    </lineage>
</organism>
<feature type="chain" id="PRO_5042827881" description="Secreted protein" evidence="1">
    <location>
        <begin position="24"/>
        <end position="80"/>
    </location>
</feature>
<dbReference type="EMBL" id="MU864504">
    <property type="protein sequence ID" value="KAK4184119.1"/>
    <property type="molecule type" value="Genomic_DNA"/>
</dbReference>
<proteinExistence type="predicted"/>
<keyword evidence="3" id="KW-1185">Reference proteome</keyword>
<protein>
    <recommendedName>
        <fullName evidence="4">Secreted protein</fullName>
    </recommendedName>
</protein>
<sequence>MSSLLMFRITLPNWCCLYFLAEGECLTEHARQVWKACRRACSCWANQTEPPLDPPLGYIRQGLWQITPPPPQQFLTIKRS</sequence>
<evidence type="ECO:0000313" key="3">
    <source>
        <dbReference type="Proteomes" id="UP001302126"/>
    </source>
</evidence>